<gene>
    <name evidence="3" type="ORF">B1B_04578</name>
</gene>
<proteinExistence type="predicted"/>
<dbReference type="InterPro" id="IPR047655">
    <property type="entry name" value="Transpos_IS630-like"/>
</dbReference>
<feature type="domain" description="Tc1-like transposase DDE" evidence="1">
    <location>
        <begin position="172"/>
        <end position="313"/>
    </location>
</feature>
<dbReference type="PANTHER" id="PTHR46564">
    <property type="entry name" value="TRANSPOSASE"/>
    <property type="match status" value="1"/>
</dbReference>
<name>T1BN68_9ZZZZ</name>
<dbReference type="InterPro" id="IPR025959">
    <property type="entry name" value="Winged_HTH_dom"/>
</dbReference>
<sequence>MKAHRSKPKAKLGPISPRERLRRKGYGLLARGVRKAEIARQLHVAWQRVWEWEKRRKKLGPQSWRDIPQPGRPPKLVPKQRTRLEVILAKGAQAYGYPTELWTLKRVVQVLRKEWGVRYTPSGVWRMLRRMGFSSQVPMTLALERDVKGIRRWVRKVWPGIMEHAHRTKATVVFVDESGKQTTPNVRKSWAKKGETPVLRCSGSRKRLNIVGGVTLKGELHFATHRDNMGGTEAMWFLEQLLEDIRGKVLVIWDNGSIHKAPEVRTFAWLNRQRLELWRFPPYAPEYDPQETVWDVLKNDMMGNYCATDLDDLEETVTRNLRWLKRRPDVIRTAMRQSKLPLPEIAGGEAIAATA</sequence>
<dbReference type="GO" id="GO:0003676">
    <property type="term" value="F:nucleic acid binding"/>
    <property type="evidence" value="ECO:0007669"/>
    <property type="project" value="InterPro"/>
</dbReference>
<organism evidence="3">
    <name type="scientific">mine drainage metagenome</name>
    <dbReference type="NCBI Taxonomy" id="410659"/>
    <lineage>
        <taxon>unclassified sequences</taxon>
        <taxon>metagenomes</taxon>
        <taxon>ecological metagenomes</taxon>
    </lineage>
</organism>
<dbReference type="Gene3D" id="3.30.420.10">
    <property type="entry name" value="Ribonuclease H-like superfamily/Ribonuclease H"/>
    <property type="match status" value="1"/>
</dbReference>
<comment type="caution">
    <text evidence="3">The sequence shown here is derived from an EMBL/GenBank/DDBJ whole genome shotgun (WGS) entry which is preliminary data.</text>
</comment>
<reference evidence="3" key="2">
    <citation type="journal article" date="2014" name="ISME J.">
        <title>Microbial stratification in low pH oxic and suboxic macroscopic growths along an acid mine drainage.</title>
        <authorList>
            <person name="Mendez-Garcia C."/>
            <person name="Mesa V."/>
            <person name="Sprenger R.R."/>
            <person name="Richter M."/>
            <person name="Diez M.S."/>
            <person name="Solano J."/>
            <person name="Bargiela R."/>
            <person name="Golyshina O.V."/>
            <person name="Manteca A."/>
            <person name="Ramos J.L."/>
            <person name="Gallego J.R."/>
            <person name="Llorente I."/>
            <person name="Martins Dos Santos V.A."/>
            <person name="Jensen O.N."/>
            <person name="Pelaez A.I."/>
            <person name="Sanchez J."/>
            <person name="Ferrer M."/>
        </authorList>
    </citation>
    <scope>NUCLEOTIDE SEQUENCE</scope>
</reference>
<dbReference type="Pfam" id="PF13592">
    <property type="entry name" value="HTH_33"/>
    <property type="match status" value="1"/>
</dbReference>
<dbReference type="InterPro" id="IPR009057">
    <property type="entry name" value="Homeodomain-like_sf"/>
</dbReference>
<dbReference type="NCBIfam" id="NF033545">
    <property type="entry name" value="transpos_IS630"/>
    <property type="match status" value="1"/>
</dbReference>
<evidence type="ECO:0000259" key="2">
    <source>
        <dbReference type="Pfam" id="PF13592"/>
    </source>
</evidence>
<dbReference type="SUPFAM" id="SSF46689">
    <property type="entry name" value="Homeodomain-like"/>
    <property type="match status" value="1"/>
</dbReference>
<dbReference type="InterPro" id="IPR036397">
    <property type="entry name" value="RNaseH_sf"/>
</dbReference>
<reference evidence="3" key="1">
    <citation type="submission" date="2013-08" db="EMBL/GenBank/DDBJ databases">
        <authorList>
            <person name="Mendez C."/>
            <person name="Richter M."/>
            <person name="Ferrer M."/>
            <person name="Sanchez J."/>
        </authorList>
    </citation>
    <scope>NUCLEOTIDE SEQUENCE</scope>
</reference>
<evidence type="ECO:0000259" key="1">
    <source>
        <dbReference type="Pfam" id="PF13358"/>
    </source>
</evidence>
<dbReference type="AlphaFoldDB" id="T1BN68"/>
<feature type="domain" description="Winged helix-turn helix" evidence="2">
    <location>
        <begin position="99"/>
        <end position="156"/>
    </location>
</feature>
<dbReference type="EMBL" id="AUZY01002859">
    <property type="protein sequence ID" value="EQD71227.1"/>
    <property type="molecule type" value="Genomic_DNA"/>
</dbReference>
<accession>T1BN68</accession>
<dbReference type="InterPro" id="IPR038717">
    <property type="entry name" value="Tc1-like_DDE_dom"/>
</dbReference>
<dbReference type="Pfam" id="PF13358">
    <property type="entry name" value="DDE_3"/>
    <property type="match status" value="1"/>
</dbReference>
<evidence type="ECO:0000313" key="3">
    <source>
        <dbReference type="EMBL" id="EQD71227.1"/>
    </source>
</evidence>
<dbReference type="PANTHER" id="PTHR46564:SF1">
    <property type="entry name" value="TRANSPOSASE"/>
    <property type="match status" value="1"/>
</dbReference>
<protein>
    <submittedName>
        <fullName evidence="3">ISXoo2 transposase</fullName>
    </submittedName>
</protein>